<dbReference type="AlphaFoldDB" id="A0A7H2BK54"/>
<dbReference type="KEGG" id="rama:IDM48_00885"/>
<organism evidence="2 3">
    <name type="scientific">Rothia amarae</name>
    <dbReference type="NCBI Taxonomy" id="169480"/>
    <lineage>
        <taxon>Bacteria</taxon>
        <taxon>Bacillati</taxon>
        <taxon>Actinomycetota</taxon>
        <taxon>Actinomycetes</taxon>
        <taxon>Micrococcales</taxon>
        <taxon>Micrococcaceae</taxon>
        <taxon>Rothia</taxon>
    </lineage>
</organism>
<proteinExistence type="inferred from homology"/>
<evidence type="ECO:0000313" key="3">
    <source>
        <dbReference type="Proteomes" id="UP000516421"/>
    </source>
</evidence>
<dbReference type="InterPro" id="IPR005531">
    <property type="entry name" value="Asp23"/>
</dbReference>
<accession>A0A7H2BK54</accession>
<sequence length="198" mass="21878">MELMNNDEPTLDTLSMWLQDQQDGVQTPEHRELTRHINECPSCSQRIAALKRVDQVSADLVSTEVAVQKKDTTWLDDLMANLVFETLAGRSIPLSAEYDVDNFSITEGAILAAIRGVADSMENLIIGRCRLVGDVEEPTSPIIVQVSATVRYGAVIAEVTDRLRELITAEVHRVCELNIEAIDIEVQDIFGSPLEAGE</sequence>
<reference evidence="2 3" key="1">
    <citation type="submission" date="2020-09" db="EMBL/GenBank/DDBJ databases">
        <title>Investigation of environmental microbe.</title>
        <authorList>
            <person name="Ou Y."/>
            <person name="Kang Q."/>
        </authorList>
    </citation>
    <scope>NUCLEOTIDE SEQUENCE [LARGE SCALE GENOMIC DNA]</scope>
    <source>
        <strain evidence="2 3">KJZ-9</strain>
    </source>
</reference>
<name>A0A7H2BK54_9MICC</name>
<dbReference type="RefSeq" id="WP_145177458.1">
    <property type="nucleotide sequence ID" value="NZ_BAAAHX010000003.1"/>
</dbReference>
<protein>
    <submittedName>
        <fullName evidence="2">Asp23/Gls24 family envelope stress response protein</fullName>
    </submittedName>
</protein>
<evidence type="ECO:0000256" key="1">
    <source>
        <dbReference type="ARBA" id="ARBA00005721"/>
    </source>
</evidence>
<dbReference type="EMBL" id="CP061538">
    <property type="protein sequence ID" value="QNV40050.2"/>
    <property type="molecule type" value="Genomic_DNA"/>
</dbReference>
<dbReference type="Proteomes" id="UP000516421">
    <property type="component" value="Chromosome"/>
</dbReference>
<keyword evidence="3" id="KW-1185">Reference proteome</keyword>
<gene>
    <name evidence="2" type="ORF">IDM48_00885</name>
</gene>
<evidence type="ECO:0000313" key="2">
    <source>
        <dbReference type="EMBL" id="QNV40050.2"/>
    </source>
</evidence>
<dbReference type="Pfam" id="PF03780">
    <property type="entry name" value="Asp23"/>
    <property type="match status" value="1"/>
</dbReference>
<comment type="similarity">
    <text evidence="1">Belongs to the asp23 family.</text>
</comment>